<protein>
    <recommendedName>
        <fullName evidence="4">Pilus assembly protein PilW</fullName>
    </recommendedName>
</protein>
<keyword evidence="3" id="KW-1185">Reference proteome</keyword>
<dbReference type="KEGG" id="rhy:RD110_18965"/>
<dbReference type="Pfam" id="PF16074">
    <property type="entry name" value="PilW"/>
    <property type="match status" value="1"/>
</dbReference>
<dbReference type="Pfam" id="PF07963">
    <property type="entry name" value="N_methyl"/>
    <property type="match status" value="1"/>
</dbReference>
<dbReference type="RefSeq" id="WP_076201092.1">
    <property type="nucleotide sequence ID" value="NZ_CP019236.1"/>
</dbReference>
<dbReference type="InterPro" id="IPR032092">
    <property type="entry name" value="PilW"/>
</dbReference>
<keyword evidence="1" id="KW-1133">Transmembrane helix</keyword>
<dbReference type="InterPro" id="IPR012902">
    <property type="entry name" value="N_methyl_site"/>
</dbReference>
<dbReference type="AlphaFoldDB" id="A0A1P8JZ54"/>
<reference evidence="2 3" key="1">
    <citation type="submission" date="2017-01" db="EMBL/GenBank/DDBJ databases">
        <authorList>
            <person name="Mah S.A."/>
            <person name="Swanson W.J."/>
            <person name="Moy G.W."/>
            <person name="Vacquier V.D."/>
        </authorList>
    </citation>
    <scope>NUCLEOTIDE SEQUENCE [LARGE SCALE GENOMIC DNA]</scope>
    <source>
        <strain evidence="2 3">DCY110</strain>
    </source>
</reference>
<keyword evidence="1" id="KW-0472">Membrane</keyword>
<evidence type="ECO:0008006" key="4">
    <source>
        <dbReference type="Google" id="ProtNLM"/>
    </source>
</evidence>
<sequence>MNQRKLFHRQRGVSLIELMVTMAITMFLVAAAAYVYLGTRETQRAVERNSSNVDTGTFAMQLIGQEIMKAGYYPANTSRVLTAAEGYPKLSYYPPTKLAENAAQATDWTPPTTATPGIYLSGLFGCNGGTYLPATGTCPASSDTAPDSIVINYFTNDKLGAGVGDRTDCTGADVANDPSNTNRLNTTNIEAPPLQPLFVSNRFAITATQTEIEKQAVSTFSLSCNGNGATTPTNIYQPLLPGIEDMQFTYGVFAVSADSGSRTPEKFYTATEVSALAAVNVDNGMFVVSTPAWSRVSAVRVCIMVKSQGANPKIADKAGAERSYVDCKGATQTQGASDSSLRRKFEQTFVLRNRMSVVY</sequence>
<proteinExistence type="predicted"/>
<dbReference type="GO" id="GO:0043683">
    <property type="term" value="P:type IV pilus assembly"/>
    <property type="evidence" value="ECO:0007669"/>
    <property type="project" value="InterPro"/>
</dbReference>
<gene>
    <name evidence="2" type="ORF">RD110_18965</name>
</gene>
<accession>A0A1P8JZ54</accession>
<dbReference type="STRING" id="1842727.RD110_18965"/>
<dbReference type="PROSITE" id="PS00409">
    <property type="entry name" value="PROKAR_NTER_METHYL"/>
    <property type="match status" value="1"/>
</dbReference>
<evidence type="ECO:0000256" key="1">
    <source>
        <dbReference type="SAM" id="Phobius"/>
    </source>
</evidence>
<dbReference type="OrthoDB" id="5496259at2"/>
<dbReference type="EMBL" id="CP019236">
    <property type="protein sequence ID" value="APW39033.1"/>
    <property type="molecule type" value="Genomic_DNA"/>
</dbReference>
<evidence type="ECO:0000313" key="3">
    <source>
        <dbReference type="Proteomes" id="UP000186609"/>
    </source>
</evidence>
<dbReference type="NCBIfam" id="TIGR02532">
    <property type="entry name" value="IV_pilin_GFxxxE"/>
    <property type="match status" value="1"/>
</dbReference>
<evidence type="ECO:0000313" key="2">
    <source>
        <dbReference type="EMBL" id="APW39033.1"/>
    </source>
</evidence>
<name>A0A1P8JZ54_9BURK</name>
<keyword evidence="1" id="KW-0812">Transmembrane</keyword>
<organism evidence="2 3">
    <name type="scientific">Rhodoferax koreensis</name>
    <dbReference type="NCBI Taxonomy" id="1842727"/>
    <lineage>
        <taxon>Bacteria</taxon>
        <taxon>Pseudomonadati</taxon>
        <taxon>Pseudomonadota</taxon>
        <taxon>Betaproteobacteria</taxon>
        <taxon>Burkholderiales</taxon>
        <taxon>Comamonadaceae</taxon>
        <taxon>Rhodoferax</taxon>
    </lineage>
</organism>
<feature type="transmembrane region" description="Helical" evidence="1">
    <location>
        <begin position="12"/>
        <end position="37"/>
    </location>
</feature>
<dbReference type="Proteomes" id="UP000186609">
    <property type="component" value="Chromosome"/>
</dbReference>